<dbReference type="InterPro" id="IPR012677">
    <property type="entry name" value="Nucleotide-bd_a/b_plait_sf"/>
</dbReference>
<feature type="domain" description="RRM" evidence="4">
    <location>
        <begin position="207"/>
        <end position="287"/>
    </location>
</feature>
<proteinExistence type="predicted"/>
<reference evidence="6" key="1">
    <citation type="submission" date="2013-05" db="EMBL/GenBank/DDBJ databases">
        <title>The Genome sequence of Mucor circinelloides f. circinelloides 1006PhL.</title>
        <authorList>
            <consortium name="The Broad Institute Genomics Platform"/>
            <person name="Cuomo C."/>
            <person name="Earl A."/>
            <person name="Findley K."/>
            <person name="Lee S.C."/>
            <person name="Walker B."/>
            <person name="Young S."/>
            <person name="Zeng Q."/>
            <person name="Gargeya S."/>
            <person name="Fitzgerald M."/>
            <person name="Haas B."/>
            <person name="Abouelleil A."/>
            <person name="Allen A.W."/>
            <person name="Alvarado L."/>
            <person name="Arachchi H.M."/>
            <person name="Berlin A.M."/>
            <person name="Chapman S.B."/>
            <person name="Gainer-Dewar J."/>
            <person name="Goldberg J."/>
            <person name="Griggs A."/>
            <person name="Gujja S."/>
            <person name="Hansen M."/>
            <person name="Howarth C."/>
            <person name="Imamovic A."/>
            <person name="Ireland A."/>
            <person name="Larimer J."/>
            <person name="McCowan C."/>
            <person name="Murphy C."/>
            <person name="Pearson M."/>
            <person name="Poon T.W."/>
            <person name="Priest M."/>
            <person name="Roberts A."/>
            <person name="Saif S."/>
            <person name="Shea T."/>
            <person name="Sisk P."/>
            <person name="Sykes S."/>
            <person name="Wortman J."/>
            <person name="Nusbaum C."/>
            <person name="Birren B."/>
        </authorList>
    </citation>
    <scope>NUCLEOTIDE SEQUENCE [LARGE SCALE GENOMIC DNA]</scope>
    <source>
        <strain evidence="6">1006PhL</strain>
    </source>
</reference>
<organism evidence="5 6">
    <name type="scientific">Mucor circinelloides f. circinelloides (strain 1006PhL)</name>
    <name type="common">Mucormycosis agent</name>
    <name type="synonym">Calyptromyces circinelloides</name>
    <dbReference type="NCBI Taxonomy" id="1220926"/>
    <lineage>
        <taxon>Eukaryota</taxon>
        <taxon>Fungi</taxon>
        <taxon>Fungi incertae sedis</taxon>
        <taxon>Mucoromycota</taxon>
        <taxon>Mucoromycotina</taxon>
        <taxon>Mucoromycetes</taxon>
        <taxon>Mucorales</taxon>
        <taxon>Mucorineae</taxon>
        <taxon>Mucoraceae</taxon>
        <taxon>Mucor</taxon>
    </lineage>
</organism>
<evidence type="ECO:0000313" key="6">
    <source>
        <dbReference type="Proteomes" id="UP000014254"/>
    </source>
</evidence>
<evidence type="ECO:0000256" key="3">
    <source>
        <dbReference type="SAM" id="MobiDB-lite"/>
    </source>
</evidence>
<dbReference type="PROSITE" id="PS50102">
    <property type="entry name" value="RRM"/>
    <property type="match status" value="2"/>
</dbReference>
<dbReference type="SUPFAM" id="SSF54928">
    <property type="entry name" value="RNA-binding domain, RBD"/>
    <property type="match status" value="2"/>
</dbReference>
<dbReference type="OMA" id="FVEWAAY"/>
<dbReference type="InterPro" id="IPR035979">
    <property type="entry name" value="RBD_domain_sf"/>
</dbReference>
<dbReference type="VEuPathDB" id="FungiDB:HMPREF1544_11405"/>
<dbReference type="SMART" id="SM00360">
    <property type="entry name" value="RRM"/>
    <property type="match status" value="2"/>
</dbReference>
<dbReference type="InterPro" id="IPR000504">
    <property type="entry name" value="RRM_dom"/>
</dbReference>
<dbReference type="InterPro" id="IPR003954">
    <property type="entry name" value="RRM_euk-type"/>
</dbReference>
<dbReference type="AlphaFoldDB" id="S2IVZ0"/>
<keyword evidence="6" id="KW-1185">Reference proteome</keyword>
<dbReference type="Proteomes" id="UP000014254">
    <property type="component" value="Unassembled WGS sequence"/>
</dbReference>
<dbReference type="InParanoid" id="S2IVZ0"/>
<feature type="region of interest" description="Disordered" evidence="3">
    <location>
        <begin position="386"/>
        <end position="409"/>
    </location>
</feature>
<gene>
    <name evidence="5" type="ORF">HMPREF1544_11405</name>
</gene>
<evidence type="ECO:0000256" key="2">
    <source>
        <dbReference type="PROSITE-ProRule" id="PRU00176"/>
    </source>
</evidence>
<feature type="region of interest" description="Disordered" evidence="3">
    <location>
        <begin position="1"/>
        <end position="20"/>
    </location>
</feature>
<evidence type="ECO:0000259" key="4">
    <source>
        <dbReference type="PROSITE" id="PS50102"/>
    </source>
</evidence>
<feature type="domain" description="RRM" evidence="4">
    <location>
        <begin position="26"/>
        <end position="105"/>
    </location>
</feature>
<dbReference type="OrthoDB" id="410044at2759"/>
<dbReference type="Pfam" id="PF00076">
    <property type="entry name" value="RRM_1"/>
    <property type="match status" value="2"/>
</dbReference>
<dbReference type="GO" id="GO:0003723">
    <property type="term" value="F:RNA binding"/>
    <property type="evidence" value="ECO:0007669"/>
    <property type="project" value="UniProtKB-UniRule"/>
</dbReference>
<evidence type="ECO:0000256" key="1">
    <source>
        <dbReference type="ARBA" id="ARBA00022884"/>
    </source>
</evidence>
<sequence>MTVAPYQTPENCGVNSDDQKKENPAACVFVASLNRDMKDADLKTSVYEHFQKWGQIMSVKVFKDWLKRPYAFVQYETVQDGKQALKEAPKTSINGRRIRCEPARVNRSICLVSLNQPFNKKHVANVLSEHGEIEDMNILQPHGKFHSIIIKFKYRDDAIKAYSDLKCPKKNILNERSSQQWFVEWAAYLNNDNVYGVCGTACRLDKHTIFVGNLPESINEEDLFVKFTRYGHILDIHLIRKPVYRHTFRKVFAFVKYQGERETAEAIDAENGALYKDKVIRVCYRQYPCNNHCNSRWSYQQTPAPRFYKMGDLPLIDNAGMPYLGYTNSSNKAFSTMTQSKGIEYSDGYHNNVYQTPPSNSYYVDPYSAMVYYTYTPYNNPYNNTPTASVKNSGTNKHHGPGHFDLPKK</sequence>
<evidence type="ECO:0000313" key="5">
    <source>
        <dbReference type="EMBL" id="EPB81856.1"/>
    </source>
</evidence>
<dbReference type="EMBL" id="KE124144">
    <property type="protein sequence ID" value="EPB81856.1"/>
    <property type="molecule type" value="Genomic_DNA"/>
</dbReference>
<accession>S2IVZ0</accession>
<dbReference type="PANTHER" id="PTHR10352">
    <property type="entry name" value="EUKARYOTIC TRANSLATION INITIATION FACTOR 3 SUBUNIT G"/>
    <property type="match status" value="1"/>
</dbReference>
<dbReference type="STRING" id="1220926.S2IVZ0"/>
<dbReference type="SMART" id="SM00361">
    <property type="entry name" value="RRM_1"/>
    <property type="match status" value="2"/>
</dbReference>
<protein>
    <recommendedName>
        <fullName evidence="4">RRM domain-containing protein</fullName>
    </recommendedName>
</protein>
<keyword evidence="1 2" id="KW-0694">RNA-binding</keyword>
<name>S2IVZ0_MUCC1</name>
<dbReference type="eggNOG" id="ENOG502QUGB">
    <property type="taxonomic scope" value="Eukaryota"/>
</dbReference>
<dbReference type="Gene3D" id="3.30.70.330">
    <property type="match status" value="2"/>
</dbReference>